<keyword evidence="2 4" id="KW-0863">Zinc-finger</keyword>
<evidence type="ECO:0000256" key="1">
    <source>
        <dbReference type="ARBA" id="ARBA00022723"/>
    </source>
</evidence>
<dbReference type="InterPro" id="IPR036443">
    <property type="entry name" value="Znf_RanBP2_sf"/>
</dbReference>
<organism evidence="7 8">
    <name type="scientific">Lagenidium giganteum</name>
    <dbReference type="NCBI Taxonomy" id="4803"/>
    <lineage>
        <taxon>Eukaryota</taxon>
        <taxon>Sar</taxon>
        <taxon>Stramenopiles</taxon>
        <taxon>Oomycota</taxon>
        <taxon>Peronosporomycetes</taxon>
        <taxon>Pythiales</taxon>
        <taxon>Pythiaceae</taxon>
    </lineage>
</organism>
<protein>
    <recommendedName>
        <fullName evidence="6">RanBP2-type domain-containing protein</fullName>
    </recommendedName>
</protein>
<dbReference type="SUPFAM" id="SSF90209">
    <property type="entry name" value="Ran binding protein zinc finger-like"/>
    <property type="match status" value="1"/>
</dbReference>
<dbReference type="Proteomes" id="UP001146120">
    <property type="component" value="Unassembled WGS sequence"/>
</dbReference>
<dbReference type="PROSITE" id="PS50199">
    <property type="entry name" value="ZF_RANBP2_2"/>
    <property type="match status" value="1"/>
</dbReference>
<dbReference type="PROSITE" id="PS51257">
    <property type="entry name" value="PROKAR_LIPOPROTEIN"/>
    <property type="match status" value="1"/>
</dbReference>
<name>A0AAV2YJI6_9STRA</name>
<dbReference type="GO" id="GO:0008270">
    <property type="term" value="F:zinc ion binding"/>
    <property type="evidence" value="ECO:0007669"/>
    <property type="project" value="UniProtKB-KW"/>
</dbReference>
<keyword evidence="3" id="KW-0862">Zinc</keyword>
<keyword evidence="1" id="KW-0479">Metal-binding</keyword>
<reference evidence="7" key="2">
    <citation type="journal article" date="2023" name="Microbiol Resour">
        <title>Decontamination and Annotation of the Draft Genome Sequence of the Oomycete Lagenidium giganteum ARSEF 373.</title>
        <authorList>
            <person name="Morgan W.R."/>
            <person name="Tartar A."/>
        </authorList>
    </citation>
    <scope>NUCLEOTIDE SEQUENCE</scope>
    <source>
        <strain evidence="7">ARSEF 373</strain>
    </source>
</reference>
<accession>A0AAV2YJI6</accession>
<evidence type="ECO:0000256" key="5">
    <source>
        <dbReference type="SAM" id="MobiDB-lite"/>
    </source>
</evidence>
<feature type="compositionally biased region" description="Polar residues" evidence="5">
    <location>
        <begin position="56"/>
        <end position="75"/>
    </location>
</feature>
<evidence type="ECO:0000313" key="7">
    <source>
        <dbReference type="EMBL" id="DAZ95152.1"/>
    </source>
</evidence>
<gene>
    <name evidence="7" type="ORF">N0F65_009861</name>
</gene>
<dbReference type="Gene3D" id="2.30.30.380">
    <property type="entry name" value="Zn-finger domain of Sec23/24"/>
    <property type="match status" value="1"/>
</dbReference>
<evidence type="ECO:0000256" key="2">
    <source>
        <dbReference type="ARBA" id="ARBA00022771"/>
    </source>
</evidence>
<keyword evidence="8" id="KW-1185">Reference proteome</keyword>
<evidence type="ECO:0000313" key="8">
    <source>
        <dbReference type="Proteomes" id="UP001146120"/>
    </source>
</evidence>
<evidence type="ECO:0000256" key="3">
    <source>
        <dbReference type="ARBA" id="ARBA00022833"/>
    </source>
</evidence>
<feature type="region of interest" description="Disordered" evidence="5">
    <location>
        <begin position="48"/>
        <end position="87"/>
    </location>
</feature>
<dbReference type="InterPro" id="IPR001876">
    <property type="entry name" value="Znf_RanBP2"/>
</dbReference>
<feature type="domain" description="RanBP2-type" evidence="6">
    <location>
        <begin position="3"/>
        <end position="33"/>
    </location>
</feature>
<reference evidence="7" key="1">
    <citation type="submission" date="2022-11" db="EMBL/GenBank/DDBJ databases">
        <authorList>
            <person name="Morgan W.R."/>
            <person name="Tartar A."/>
        </authorList>
    </citation>
    <scope>NUCLEOTIDE SEQUENCE</scope>
    <source>
        <strain evidence="7">ARSEF 373</strain>
    </source>
</reference>
<dbReference type="PROSITE" id="PS01358">
    <property type="entry name" value="ZF_RANBP2_1"/>
    <property type="match status" value="1"/>
</dbReference>
<proteinExistence type="predicted"/>
<dbReference type="EMBL" id="DAKRPA010000216">
    <property type="protein sequence ID" value="DAZ95152.1"/>
    <property type="molecule type" value="Genomic_DNA"/>
</dbReference>
<evidence type="ECO:0000256" key="4">
    <source>
        <dbReference type="PROSITE-ProRule" id="PRU00322"/>
    </source>
</evidence>
<dbReference type="SMART" id="SM00547">
    <property type="entry name" value="ZnF_RBZ"/>
    <property type="match status" value="1"/>
</dbReference>
<evidence type="ECO:0000259" key="6">
    <source>
        <dbReference type="PROSITE" id="PS50199"/>
    </source>
</evidence>
<dbReference type="AlphaFoldDB" id="A0AAV2YJI6"/>
<comment type="caution">
    <text evidence="7">The sequence shown here is derived from an EMBL/GenBank/DDBJ whole genome shotgun (WGS) entry which is preliminary data.</text>
</comment>
<sequence>MSDEGEKWNCPACTLLNTCTATACEACGTTSPLVLESFRYEEEVAAASMAATSSAGGQSRASTRNRLGSQESLSSVDDDIAAEMDPWAQAEREWAHVEAHQDSSVRKRK</sequence>